<name>A0A211YU87_9PROT</name>
<evidence type="ECO:0000313" key="13">
    <source>
        <dbReference type="Proteomes" id="UP000196655"/>
    </source>
</evidence>
<feature type="domain" description="CN hydrolase" evidence="11">
    <location>
        <begin position="265"/>
        <end position="511"/>
    </location>
</feature>
<dbReference type="Gene3D" id="3.60.110.10">
    <property type="entry name" value="Carbon-nitrogen hydrolase"/>
    <property type="match status" value="1"/>
</dbReference>
<dbReference type="PROSITE" id="PS50263">
    <property type="entry name" value="CN_HYDROLASE"/>
    <property type="match status" value="1"/>
</dbReference>
<comment type="caution">
    <text evidence="12">The sequence shown here is derived from an EMBL/GenBank/DDBJ whole genome shotgun (WGS) entry which is preliminary data.</text>
</comment>
<keyword evidence="8 9" id="KW-0012">Acyltransferase</keyword>
<feature type="transmembrane region" description="Helical" evidence="9">
    <location>
        <begin position="228"/>
        <end position="247"/>
    </location>
</feature>
<evidence type="ECO:0000256" key="1">
    <source>
        <dbReference type="ARBA" id="ARBA00004651"/>
    </source>
</evidence>
<evidence type="ECO:0000256" key="5">
    <source>
        <dbReference type="ARBA" id="ARBA00022692"/>
    </source>
</evidence>
<dbReference type="CDD" id="cd07571">
    <property type="entry name" value="ALP_N-acyl_transferase"/>
    <property type="match status" value="1"/>
</dbReference>
<reference evidence="13" key="1">
    <citation type="submission" date="2017-05" db="EMBL/GenBank/DDBJ databases">
        <authorList>
            <person name="Macchi M."/>
            <person name="Festa S."/>
            <person name="Coppotelli B.M."/>
            <person name="Morelli I.S."/>
        </authorList>
    </citation>
    <scope>NUCLEOTIDE SEQUENCE [LARGE SCALE GENOMIC DNA]</scope>
    <source>
        <strain evidence="13">I</strain>
    </source>
</reference>
<comment type="function">
    <text evidence="9">Catalyzes the phospholipid dependent N-acylation of the N-terminal cysteine of apolipoprotein, the last step in lipoprotein maturation.</text>
</comment>
<dbReference type="RefSeq" id="WP_088157783.1">
    <property type="nucleotide sequence ID" value="NZ_NHON01000165.1"/>
</dbReference>
<accession>A0A211YU87</accession>
<evidence type="ECO:0000256" key="8">
    <source>
        <dbReference type="ARBA" id="ARBA00023315"/>
    </source>
</evidence>
<dbReference type="GO" id="GO:0005886">
    <property type="term" value="C:plasma membrane"/>
    <property type="evidence" value="ECO:0007669"/>
    <property type="project" value="UniProtKB-SubCell"/>
</dbReference>
<evidence type="ECO:0000256" key="6">
    <source>
        <dbReference type="ARBA" id="ARBA00022989"/>
    </source>
</evidence>
<comment type="caution">
    <text evidence="9">Lacks conserved residue(s) required for the propagation of feature annotation.</text>
</comment>
<dbReference type="EC" id="2.3.1.269" evidence="9"/>
<dbReference type="UniPathway" id="UPA00666"/>
<dbReference type="GO" id="GO:0042158">
    <property type="term" value="P:lipoprotein biosynthetic process"/>
    <property type="evidence" value="ECO:0007669"/>
    <property type="project" value="UniProtKB-UniRule"/>
</dbReference>
<keyword evidence="3 9" id="KW-1003">Cell membrane</keyword>
<dbReference type="NCBIfam" id="TIGR00546">
    <property type="entry name" value="lnt"/>
    <property type="match status" value="1"/>
</dbReference>
<keyword evidence="6 9" id="KW-1133">Transmembrane helix</keyword>
<evidence type="ECO:0000259" key="11">
    <source>
        <dbReference type="PROSITE" id="PS50263"/>
    </source>
</evidence>
<feature type="region of interest" description="Disordered" evidence="10">
    <location>
        <begin position="1"/>
        <end position="25"/>
    </location>
</feature>
<evidence type="ECO:0000256" key="4">
    <source>
        <dbReference type="ARBA" id="ARBA00022679"/>
    </source>
</evidence>
<dbReference type="PANTHER" id="PTHR38686:SF1">
    <property type="entry name" value="APOLIPOPROTEIN N-ACYLTRANSFERASE"/>
    <property type="match status" value="1"/>
</dbReference>
<feature type="transmembrane region" description="Helical" evidence="9">
    <location>
        <begin position="90"/>
        <end position="109"/>
    </location>
</feature>
<gene>
    <name evidence="9" type="primary">lnt</name>
    <name evidence="12" type="ORF">BWR60_34910</name>
</gene>
<dbReference type="Pfam" id="PF00795">
    <property type="entry name" value="CN_hydrolase"/>
    <property type="match status" value="1"/>
</dbReference>
<dbReference type="Proteomes" id="UP000196655">
    <property type="component" value="Unassembled WGS sequence"/>
</dbReference>
<dbReference type="EMBL" id="NHON01000165">
    <property type="protein sequence ID" value="OWJ56536.1"/>
    <property type="molecule type" value="Genomic_DNA"/>
</dbReference>
<feature type="transmembrane region" description="Helical" evidence="9">
    <location>
        <begin position="191"/>
        <end position="216"/>
    </location>
</feature>
<keyword evidence="4 9" id="KW-0808">Transferase</keyword>
<organism evidence="12 13">
    <name type="scientific">Inquilinus limosus</name>
    <dbReference type="NCBI Taxonomy" id="171674"/>
    <lineage>
        <taxon>Bacteria</taxon>
        <taxon>Pseudomonadati</taxon>
        <taxon>Pseudomonadota</taxon>
        <taxon>Alphaproteobacteria</taxon>
        <taxon>Rhodospirillales</taxon>
        <taxon>Rhodospirillaceae</taxon>
        <taxon>Inquilinus</taxon>
    </lineage>
</organism>
<evidence type="ECO:0000313" key="12">
    <source>
        <dbReference type="EMBL" id="OWJ56536.1"/>
    </source>
</evidence>
<comment type="similarity">
    <text evidence="2 9">Belongs to the CN hydrolase family. Apolipoprotein N-acyltransferase subfamily.</text>
</comment>
<evidence type="ECO:0000256" key="2">
    <source>
        <dbReference type="ARBA" id="ARBA00010065"/>
    </source>
</evidence>
<keyword evidence="5 9" id="KW-0812">Transmembrane</keyword>
<proteinExistence type="inferred from homology"/>
<comment type="subcellular location">
    <subcellularLocation>
        <location evidence="1 9">Cell membrane</location>
        <topology evidence="1 9">Multi-pass membrane protein</topology>
    </subcellularLocation>
</comment>
<evidence type="ECO:0000256" key="3">
    <source>
        <dbReference type="ARBA" id="ARBA00022475"/>
    </source>
</evidence>
<dbReference type="InterPro" id="IPR003010">
    <property type="entry name" value="C-N_Hydrolase"/>
</dbReference>
<dbReference type="InterPro" id="IPR036526">
    <property type="entry name" value="C-N_Hydrolase_sf"/>
</dbReference>
<evidence type="ECO:0000256" key="7">
    <source>
        <dbReference type="ARBA" id="ARBA00023136"/>
    </source>
</evidence>
<dbReference type="InterPro" id="IPR004563">
    <property type="entry name" value="Apolipo_AcylTrfase"/>
</dbReference>
<protein>
    <recommendedName>
        <fullName evidence="9">Apolipoprotein N-acyltransferase</fullName>
        <shortName evidence="9">ALP N-acyltransferase</shortName>
        <ecNumber evidence="9">2.3.1.269</ecNumber>
    </recommendedName>
</protein>
<feature type="transmembrane region" description="Helical" evidence="9">
    <location>
        <begin position="121"/>
        <end position="146"/>
    </location>
</feature>
<dbReference type="AlphaFoldDB" id="A0A211YU87"/>
<sequence length="555" mass="58218">MPIRAGSNASASAARTAPSLAETAGPRPGGAIDRFAARLMGLSRWRRFGAAIAFGVLASLSVPPLYAAPLLWLAFPALYWLLVGARGGRAAFFTGWAFGFGFFVPGLYWVSWALTVDLPRFFWLIPFALAGLPALLGIFTGLAGLAFHGMRRAGWGGPLALAAAWALAEWLRGHVLTGFPWNLIGYTWVGWLPVLQGVSVIGIYGLSLLTVAAATLPATLTGPRRQGFAATAAGVALFAAIAGWGAWRLSGDAGGVVPGVTLRLVQPNISQTDKWSGDKRIENFNKQLAMSAAPGLDRVSAVIWSETAVPFTLSWEPEAQKALGAILPPGALALVGATRATPYGTEPLQAWNSIYAVDRAGTVLATYDKAHLVPFGEYVPLRELLAPLGIEKITAGSVDFSPGPGPRTIDLPGLPPVSPQICYEAIFPGAVLDPSAPRPGWMLNVTNDGWYGQTSGPHQHFAIARTRAVEEGLPLVRAANTGISGVVDAYGRVTGEIALGQAGILDAALPAALPETPYARWGDAGFWLLLALGLLLGRVGRPARGTLRPPAAGLP</sequence>
<keyword evidence="12" id="KW-0449">Lipoprotein</keyword>
<dbReference type="InterPro" id="IPR045378">
    <property type="entry name" value="LNT_N"/>
</dbReference>
<dbReference type="GO" id="GO:0016410">
    <property type="term" value="F:N-acyltransferase activity"/>
    <property type="evidence" value="ECO:0007669"/>
    <property type="project" value="UniProtKB-UniRule"/>
</dbReference>
<dbReference type="OrthoDB" id="9804277at2"/>
<dbReference type="HAMAP" id="MF_01148">
    <property type="entry name" value="Lnt"/>
    <property type="match status" value="1"/>
</dbReference>
<keyword evidence="13" id="KW-1185">Reference proteome</keyword>
<feature type="compositionally biased region" description="Low complexity" evidence="10">
    <location>
        <begin position="1"/>
        <end position="21"/>
    </location>
</feature>
<comment type="catalytic activity">
    <reaction evidence="9">
        <text>N-terminal S-1,2-diacyl-sn-glyceryl-L-cysteinyl-[lipoprotein] + a glycerophospholipid = N-acyl-S-1,2-diacyl-sn-glyceryl-L-cysteinyl-[lipoprotein] + a 2-acyl-sn-glycero-3-phospholipid + H(+)</text>
        <dbReference type="Rhea" id="RHEA:48228"/>
        <dbReference type="Rhea" id="RHEA-COMP:14681"/>
        <dbReference type="Rhea" id="RHEA-COMP:14684"/>
        <dbReference type="ChEBI" id="CHEBI:15378"/>
        <dbReference type="ChEBI" id="CHEBI:136912"/>
        <dbReference type="ChEBI" id="CHEBI:140656"/>
        <dbReference type="ChEBI" id="CHEBI:140657"/>
        <dbReference type="ChEBI" id="CHEBI:140660"/>
        <dbReference type="EC" id="2.3.1.269"/>
    </reaction>
</comment>
<evidence type="ECO:0000256" key="9">
    <source>
        <dbReference type="HAMAP-Rule" id="MF_01148"/>
    </source>
</evidence>
<keyword evidence="7 9" id="KW-0472">Membrane</keyword>
<dbReference type="SUPFAM" id="SSF56317">
    <property type="entry name" value="Carbon-nitrogen hydrolase"/>
    <property type="match status" value="1"/>
</dbReference>
<dbReference type="Pfam" id="PF20154">
    <property type="entry name" value="LNT_N"/>
    <property type="match status" value="1"/>
</dbReference>
<comment type="pathway">
    <text evidence="9">Protein modification; lipoprotein biosynthesis (N-acyl transfer).</text>
</comment>
<dbReference type="STRING" id="1122125.GCA_000423185_01691"/>
<evidence type="ECO:0000256" key="10">
    <source>
        <dbReference type="SAM" id="MobiDB-lite"/>
    </source>
</evidence>
<dbReference type="PANTHER" id="PTHR38686">
    <property type="entry name" value="APOLIPOPROTEIN N-ACYLTRANSFERASE"/>
    <property type="match status" value="1"/>
</dbReference>